<dbReference type="InterPro" id="IPR010359">
    <property type="entry name" value="IrrE_HExxH"/>
</dbReference>
<feature type="domain" description="IrrE N-terminal-like" evidence="1">
    <location>
        <begin position="56"/>
        <end position="153"/>
    </location>
</feature>
<accession>A0A1W9S3D9</accession>
<dbReference type="PANTHER" id="PTHR43236:SF2">
    <property type="entry name" value="BLL0069 PROTEIN"/>
    <property type="match status" value="1"/>
</dbReference>
<name>A0A1W9S3D9_9BACT</name>
<evidence type="ECO:0000313" key="3">
    <source>
        <dbReference type="Proteomes" id="UP000192611"/>
    </source>
</evidence>
<dbReference type="InterPro" id="IPR052345">
    <property type="entry name" value="Rad_response_metalloprotease"/>
</dbReference>
<comment type="caution">
    <text evidence="2">The sequence shown here is derived from an EMBL/GenBank/DDBJ whole genome shotgun (WGS) entry which is preliminary data.</text>
</comment>
<sequence>MAEVVELRPVDYARKLYSYIDIENPPIDLKSILKELNIELKGLNLVFVDAVLIKDETIPIIGYNINKPIERQRFSIAHEIGHFIMPDSRQYYVCNIDSNSPDEKDASSFAEELLMPKPIVVKLWKEYEKNKEYRLDHIAKTLLVSKTALRVRVRRLGLRR</sequence>
<organism evidence="2 3">
    <name type="scientific">Candidatus Coatesbacteria bacterium 4484_99</name>
    <dbReference type="NCBI Taxonomy" id="1970774"/>
    <lineage>
        <taxon>Bacteria</taxon>
        <taxon>Candidatus Coatesiibacteriota</taxon>
    </lineage>
</organism>
<dbReference type="PANTHER" id="PTHR43236">
    <property type="entry name" value="ANTITOXIN HIGA1"/>
    <property type="match status" value="1"/>
</dbReference>
<proteinExistence type="predicted"/>
<evidence type="ECO:0000259" key="1">
    <source>
        <dbReference type="Pfam" id="PF06114"/>
    </source>
</evidence>
<dbReference type="Pfam" id="PF06114">
    <property type="entry name" value="Peptidase_M78"/>
    <property type="match status" value="1"/>
</dbReference>
<reference evidence="3" key="1">
    <citation type="submission" date="2017-03" db="EMBL/GenBank/DDBJ databases">
        <title>Novel pathways for hydrocarbon cycling and metabolic interdependencies in hydrothermal sediment communities.</title>
        <authorList>
            <person name="Dombrowski N."/>
            <person name="Seitz K."/>
            <person name="Teske A."/>
            <person name="Baker B."/>
        </authorList>
    </citation>
    <scope>NUCLEOTIDE SEQUENCE [LARGE SCALE GENOMIC DNA]</scope>
</reference>
<gene>
    <name evidence="2" type="ORF">B6D57_00185</name>
</gene>
<evidence type="ECO:0000313" key="2">
    <source>
        <dbReference type="EMBL" id="OQX91334.1"/>
    </source>
</evidence>
<dbReference type="Proteomes" id="UP000192611">
    <property type="component" value="Unassembled WGS sequence"/>
</dbReference>
<dbReference type="AlphaFoldDB" id="A0A1W9S3D9"/>
<dbReference type="EMBL" id="NATQ01000002">
    <property type="protein sequence ID" value="OQX91334.1"/>
    <property type="molecule type" value="Genomic_DNA"/>
</dbReference>
<protein>
    <recommendedName>
        <fullName evidence="1">IrrE N-terminal-like domain-containing protein</fullName>
    </recommendedName>
</protein>
<dbReference type="Gene3D" id="1.10.10.2910">
    <property type="match status" value="1"/>
</dbReference>